<dbReference type="OrthoDB" id="3205825at2759"/>
<dbReference type="Proteomes" id="UP001148614">
    <property type="component" value="Unassembled WGS sequence"/>
</dbReference>
<sequence length="341" mass="38445">MTGFLVSPNYVAPKSTQDDIVVASTVWGFSLAVALFTASKAIKQTWRSWRRVSRPTGYIIMVWGEWISSLIIGVISWLFLYGIIGPSFQFFFTVIVFWVFQTQCIMQILVNRIALITRDQRKITKLRWTVAGLLFLLNISVFVIWIPARLQVSSTFIHINDVWDRIEKALFAVIDLSLSSYFAYLVREKLISNGLTKYNRLFRYNILMIAFSLALDIVLIIVVPLGNGLVYLVFHPLVYLLKLHIELNLTDLLAKIVRVAEGHSTHSDNSKGRTGKSGTGAHVGGTRMATLITVNRDRPELDDNAKGIQKTVETEIRYTKDESDAASGTGSTNQLFEGSPY</sequence>
<evidence type="ECO:0000313" key="4">
    <source>
        <dbReference type="Proteomes" id="UP001148614"/>
    </source>
</evidence>
<feature type="region of interest" description="Disordered" evidence="1">
    <location>
        <begin position="264"/>
        <end position="283"/>
    </location>
</feature>
<name>A0A9W8TQ00_9PEZI</name>
<protein>
    <submittedName>
        <fullName evidence="3">Uncharacterized protein</fullName>
    </submittedName>
</protein>
<keyword evidence="2" id="KW-0472">Membrane</keyword>
<keyword evidence="2" id="KW-1133">Transmembrane helix</keyword>
<feature type="region of interest" description="Disordered" evidence="1">
    <location>
        <begin position="319"/>
        <end position="341"/>
    </location>
</feature>
<dbReference type="EMBL" id="JANPWZ010000086">
    <property type="protein sequence ID" value="KAJ3579532.1"/>
    <property type="molecule type" value="Genomic_DNA"/>
</dbReference>
<dbReference type="PANTHER" id="PTHR35179">
    <property type="entry name" value="PROTEIN CBG02620"/>
    <property type="match status" value="1"/>
</dbReference>
<keyword evidence="2" id="KW-0812">Transmembrane</keyword>
<organism evidence="3 4">
    <name type="scientific">Xylaria arbuscula</name>
    <dbReference type="NCBI Taxonomy" id="114810"/>
    <lineage>
        <taxon>Eukaryota</taxon>
        <taxon>Fungi</taxon>
        <taxon>Dikarya</taxon>
        <taxon>Ascomycota</taxon>
        <taxon>Pezizomycotina</taxon>
        <taxon>Sordariomycetes</taxon>
        <taxon>Xylariomycetidae</taxon>
        <taxon>Xylariales</taxon>
        <taxon>Xylariaceae</taxon>
        <taxon>Xylaria</taxon>
    </lineage>
</organism>
<gene>
    <name evidence="3" type="ORF">NPX13_g1038</name>
</gene>
<reference evidence="3" key="1">
    <citation type="submission" date="2022-07" db="EMBL/GenBank/DDBJ databases">
        <title>Genome Sequence of Xylaria arbuscula.</title>
        <authorList>
            <person name="Buettner E."/>
        </authorList>
    </citation>
    <scope>NUCLEOTIDE SEQUENCE</scope>
    <source>
        <strain evidence="3">VT107</strain>
    </source>
</reference>
<dbReference type="VEuPathDB" id="FungiDB:F4678DRAFT_248385"/>
<feature type="compositionally biased region" description="Polar residues" evidence="1">
    <location>
        <begin position="326"/>
        <end position="341"/>
    </location>
</feature>
<evidence type="ECO:0000256" key="1">
    <source>
        <dbReference type="SAM" id="MobiDB-lite"/>
    </source>
</evidence>
<dbReference type="AlphaFoldDB" id="A0A9W8TQ00"/>
<feature type="transmembrane region" description="Helical" evidence="2">
    <location>
        <begin position="20"/>
        <end position="38"/>
    </location>
</feature>
<feature type="transmembrane region" description="Helical" evidence="2">
    <location>
        <begin position="206"/>
        <end position="234"/>
    </location>
</feature>
<feature type="transmembrane region" description="Helical" evidence="2">
    <location>
        <begin position="168"/>
        <end position="186"/>
    </location>
</feature>
<feature type="transmembrane region" description="Helical" evidence="2">
    <location>
        <begin position="90"/>
        <end position="114"/>
    </location>
</feature>
<evidence type="ECO:0000313" key="3">
    <source>
        <dbReference type="EMBL" id="KAJ3579532.1"/>
    </source>
</evidence>
<comment type="caution">
    <text evidence="3">The sequence shown here is derived from an EMBL/GenBank/DDBJ whole genome shotgun (WGS) entry which is preliminary data.</text>
</comment>
<feature type="transmembrane region" description="Helical" evidence="2">
    <location>
        <begin position="58"/>
        <end position="84"/>
    </location>
</feature>
<keyword evidence="4" id="KW-1185">Reference proteome</keyword>
<proteinExistence type="predicted"/>
<feature type="transmembrane region" description="Helical" evidence="2">
    <location>
        <begin position="126"/>
        <end position="148"/>
    </location>
</feature>
<dbReference type="PANTHER" id="PTHR35179:SF1">
    <property type="entry name" value="INTEGRAL MEMBRANE PROTEIN"/>
    <property type="match status" value="1"/>
</dbReference>
<evidence type="ECO:0000256" key="2">
    <source>
        <dbReference type="SAM" id="Phobius"/>
    </source>
</evidence>
<accession>A0A9W8TQ00</accession>